<dbReference type="EMBL" id="JACEFO010001700">
    <property type="protein sequence ID" value="KAF8720108.1"/>
    <property type="molecule type" value="Genomic_DNA"/>
</dbReference>
<comment type="caution">
    <text evidence="2">The sequence shown here is derived from an EMBL/GenBank/DDBJ whole genome shotgun (WGS) entry which is preliminary data.</text>
</comment>
<dbReference type="Proteomes" id="UP000636709">
    <property type="component" value="Unassembled WGS sequence"/>
</dbReference>
<evidence type="ECO:0000313" key="2">
    <source>
        <dbReference type="EMBL" id="KAF8720108.1"/>
    </source>
</evidence>
<evidence type="ECO:0000259" key="1">
    <source>
        <dbReference type="Pfam" id="PF20241"/>
    </source>
</evidence>
<name>A0A835EWG5_9POAL</name>
<sequence length="307" mass="34642">MKIESPPLRNDDLVSEWCDIANSKTTPRPVFPLPVFPSVTPYCVSGYKCYHVRYLTGNTSETTPEHPYFMPCEMMQVFSVGLSSPLTHPIDIYGWFSVRDDWEPLRNYLFKRSRDDPAMNSEGCSFLPLRSPCRGIYVSQYFLMDVELCIKDDGERSADKLLFRGYVEFDTSSSGVDSVPRGRIETVIEVKAEAKQPSDVRISALTSGFDKEISLYNGKLCASGLMFKHVMAVNKQEELHVVLKVHDSSYKWTFKAGIGVVVAPEHPISGFAQYFVMNVSFRTRGKAASASQWSCICNDVHISKTHL</sequence>
<dbReference type="Pfam" id="PF20241">
    <property type="entry name" value="DUF6598"/>
    <property type="match status" value="1"/>
</dbReference>
<accession>A0A835EWG5</accession>
<proteinExistence type="predicted"/>
<dbReference type="InterPro" id="IPR046533">
    <property type="entry name" value="DUF6598"/>
</dbReference>
<dbReference type="PANTHER" id="PTHR33065">
    <property type="entry name" value="OS07G0486400 PROTEIN"/>
    <property type="match status" value="1"/>
</dbReference>
<reference evidence="2" key="1">
    <citation type="submission" date="2020-07" db="EMBL/GenBank/DDBJ databases">
        <title>Genome sequence and genetic diversity analysis of an under-domesticated orphan crop, white fonio (Digitaria exilis).</title>
        <authorList>
            <person name="Bennetzen J.L."/>
            <person name="Chen S."/>
            <person name="Ma X."/>
            <person name="Wang X."/>
            <person name="Yssel A.E.J."/>
            <person name="Chaluvadi S.R."/>
            <person name="Johnson M."/>
            <person name="Gangashetty P."/>
            <person name="Hamidou F."/>
            <person name="Sanogo M.D."/>
            <person name="Zwaenepoel A."/>
            <person name="Wallace J."/>
            <person name="Van De Peer Y."/>
            <person name="Van Deynze A."/>
        </authorList>
    </citation>
    <scope>NUCLEOTIDE SEQUENCE</scope>
    <source>
        <tissue evidence="2">Leaves</tissue>
    </source>
</reference>
<keyword evidence="3" id="KW-1185">Reference proteome</keyword>
<feature type="domain" description="DUF6598" evidence="1">
    <location>
        <begin position="74"/>
        <end position="183"/>
    </location>
</feature>
<protein>
    <recommendedName>
        <fullName evidence="1">DUF6598 domain-containing protein</fullName>
    </recommendedName>
</protein>
<evidence type="ECO:0000313" key="3">
    <source>
        <dbReference type="Proteomes" id="UP000636709"/>
    </source>
</evidence>
<organism evidence="2 3">
    <name type="scientific">Digitaria exilis</name>
    <dbReference type="NCBI Taxonomy" id="1010633"/>
    <lineage>
        <taxon>Eukaryota</taxon>
        <taxon>Viridiplantae</taxon>
        <taxon>Streptophyta</taxon>
        <taxon>Embryophyta</taxon>
        <taxon>Tracheophyta</taxon>
        <taxon>Spermatophyta</taxon>
        <taxon>Magnoliopsida</taxon>
        <taxon>Liliopsida</taxon>
        <taxon>Poales</taxon>
        <taxon>Poaceae</taxon>
        <taxon>PACMAD clade</taxon>
        <taxon>Panicoideae</taxon>
        <taxon>Panicodae</taxon>
        <taxon>Paniceae</taxon>
        <taxon>Anthephorinae</taxon>
        <taxon>Digitaria</taxon>
    </lineage>
</organism>
<dbReference type="PANTHER" id="PTHR33065:SF117">
    <property type="entry name" value="OS01G0590200 PROTEIN"/>
    <property type="match status" value="1"/>
</dbReference>
<gene>
    <name evidence="2" type="ORF">HU200_024887</name>
</gene>
<dbReference type="OrthoDB" id="613498at2759"/>
<dbReference type="AlphaFoldDB" id="A0A835EWG5"/>